<keyword evidence="2" id="KW-1133">Transmembrane helix</keyword>
<protein>
    <recommendedName>
        <fullName evidence="5">DUF4190 domain-containing protein</fullName>
    </recommendedName>
</protein>
<feature type="compositionally biased region" description="Basic and acidic residues" evidence="1">
    <location>
        <begin position="13"/>
        <end position="34"/>
    </location>
</feature>
<accession>A0ABW6TY83</accession>
<dbReference type="PANTHER" id="PTHR40040:SF1">
    <property type="entry name" value="MEMBRANE PROTEIN"/>
    <property type="match status" value="1"/>
</dbReference>
<reference evidence="3 4" key="1">
    <citation type="submission" date="2024-10" db="EMBL/GenBank/DDBJ databases">
        <title>The Natural Products Discovery Center: Release of the First 8490 Sequenced Strains for Exploring Actinobacteria Biosynthetic Diversity.</title>
        <authorList>
            <person name="Kalkreuter E."/>
            <person name="Kautsar S.A."/>
            <person name="Yang D."/>
            <person name="Bader C.D."/>
            <person name="Teijaro C.N."/>
            <person name="Fluegel L."/>
            <person name="Davis C.M."/>
            <person name="Simpson J.R."/>
            <person name="Lauterbach L."/>
            <person name="Steele A.D."/>
            <person name="Gui C."/>
            <person name="Meng S."/>
            <person name="Li G."/>
            <person name="Viehrig K."/>
            <person name="Ye F."/>
            <person name="Su P."/>
            <person name="Kiefer A.F."/>
            <person name="Nichols A."/>
            <person name="Cepeda A.J."/>
            <person name="Yan W."/>
            <person name="Fan B."/>
            <person name="Jiang Y."/>
            <person name="Adhikari A."/>
            <person name="Zheng C.-J."/>
            <person name="Schuster L."/>
            <person name="Cowan T.M."/>
            <person name="Smanski M.J."/>
            <person name="Chevrette M.G."/>
            <person name="De Carvalho L.P.S."/>
            <person name="Shen B."/>
        </authorList>
    </citation>
    <scope>NUCLEOTIDE SEQUENCE [LARGE SCALE GENOMIC DNA]</scope>
    <source>
        <strain evidence="3 4">NPDC001650</strain>
    </source>
</reference>
<dbReference type="InterPro" id="IPR055338">
    <property type="entry name" value="YqfX-like"/>
</dbReference>
<dbReference type="Proteomes" id="UP001602123">
    <property type="component" value="Unassembled WGS sequence"/>
</dbReference>
<name>A0ABW6TY83_9ACTN</name>
<comment type="caution">
    <text evidence="3">The sequence shown here is derived from an EMBL/GenBank/DDBJ whole genome shotgun (WGS) entry which is preliminary data.</text>
</comment>
<keyword evidence="2" id="KW-0472">Membrane</keyword>
<organism evidence="3 4">
    <name type="scientific">Streptomyces nondiastaticus</name>
    <dbReference type="NCBI Taxonomy" id="3154512"/>
    <lineage>
        <taxon>Bacteria</taxon>
        <taxon>Bacillati</taxon>
        <taxon>Actinomycetota</taxon>
        <taxon>Actinomycetes</taxon>
        <taxon>Kitasatosporales</taxon>
        <taxon>Streptomycetaceae</taxon>
        <taxon>Streptomyces</taxon>
    </lineage>
</organism>
<dbReference type="RefSeq" id="WP_388627255.1">
    <property type="nucleotide sequence ID" value="NZ_JBIAUT010000004.1"/>
</dbReference>
<feature type="compositionally biased region" description="Polar residues" evidence="1">
    <location>
        <begin position="1"/>
        <end position="11"/>
    </location>
</feature>
<feature type="transmembrane region" description="Helical" evidence="2">
    <location>
        <begin position="90"/>
        <end position="110"/>
    </location>
</feature>
<evidence type="ECO:0000256" key="2">
    <source>
        <dbReference type="SAM" id="Phobius"/>
    </source>
</evidence>
<keyword evidence="4" id="KW-1185">Reference proteome</keyword>
<sequence>MSTDVTTTLTGRSAERTPQKTEKTEPQQRAEQKARKTPAPPARREADGMAVASFVLGLVGLLVFNVVLGPLALVLAGLALARGTTRRGRALLGLTLGAADLIVLAALATTDHTLSWSLGP</sequence>
<dbReference type="PANTHER" id="PTHR40040">
    <property type="entry name" value="SMALL HYDROPHOBIC PROTEIN-RELATED"/>
    <property type="match status" value="1"/>
</dbReference>
<evidence type="ECO:0008006" key="5">
    <source>
        <dbReference type="Google" id="ProtNLM"/>
    </source>
</evidence>
<feature type="region of interest" description="Disordered" evidence="1">
    <location>
        <begin position="1"/>
        <end position="45"/>
    </location>
</feature>
<feature type="transmembrane region" description="Helical" evidence="2">
    <location>
        <begin position="50"/>
        <end position="78"/>
    </location>
</feature>
<dbReference type="EMBL" id="JBIAUT010000004">
    <property type="protein sequence ID" value="MFF4217539.1"/>
    <property type="molecule type" value="Genomic_DNA"/>
</dbReference>
<keyword evidence="2" id="KW-0812">Transmembrane</keyword>
<evidence type="ECO:0000256" key="1">
    <source>
        <dbReference type="SAM" id="MobiDB-lite"/>
    </source>
</evidence>
<evidence type="ECO:0000313" key="3">
    <source>
        <dbReference type="EMBL" id="MFF4217539.1"/>
    </source>
</evidence>
<proteinExistence type="predicted"/>
<gene>
    <name evidence="3" type="ORF">ACFYZM_14845</name>
</gene>
<evidence type="ECO:0000313" key="4">
    <source>
        <dbReference type="Proteomes" id="UP001602123"/>
    </source>
</evidence>